<keyword evidence="3 7" id="KW-1133">Transmembrane helix</keyword>
<feature type="transmembrane region" description="Helical" evidence="7">
    <location>
        <begin position="43"/>
        <end position="64"/>
    </location>
</feature>
<reference evidence="9" key="1">
    <citation type="submission" date="2020-05" db="EMBL/GenBank/DDBJ databases">
        <title>Mycena genomes resolve the evolution of fungal bioluminescence.</title>
        <authorList>
            <person name="Tsai I.J."/>
        </authorList>
    </citation>
    <scope>NUCLEOTIDE SEQUENCE</scope>
    <source>
        <strain evidence="9">171206Taipei</strain>
    </source>
</reference>
<comment type="subcellular location">
    <subcellularLocation>
        <location evidence="1">Membrane</location>
        <topology evidence="1">Multi-pass membrane protein</topology>
    </subcellularLocation>
</comment>
<evidence type="ECO:0000259" key="8">
    <source>
        <dbReference type="Pfam" id="PF20684"/>
    </source>
</evidence>
<evidence type="ECO:0000256" key="1">
    <source>
        <dbReference type="ARBA" id="ARBA00004141"/>
    </source>
</evidence>
<name>A0A8H6T305_9AGAR</name>
<evidence type="ECO:0000256" key="6">
    <source>
        <dbReference type="SAM" id="MobiDB-lite"/>
    </source>
</evidence>
<feature type="transmembrane region" description="Helical" evidence="7">
    <location>
        <begin position="76"/>
        <end position="100"/>
    </location>
</feature>
<feature type="region of interest" description="Disordered" evidence="6">
    <location>
        <begin position="292"/>
        <end position="333"/>
    </location>
</feature>
<gene>
    <name evidence="9" type="ORF">MIND_00313500</name>
</gene>
<dbReference type="PANTHER" id="PTHR33048">
    <property type="entry name" value="PTH11-LIKE INTEGRAL MEMBRANE PROTEIN (AFU_ORTHOLOGUE AFUA_5G11245)"/>
    <property type="match status" value="1"/>
</dbReference>
<dbReference type="GeneID" id="59342508"/>
<protein>
    <recommendedName>
        <fullName evidence="8">Rhodopsin domain-containing protein</fullName>
    </recommendedName>
</protein>
<evidence type="ECO:0000256" key="4">
    <source>
        <dbReference type="ARBA" id="ARBA00023136"/>
    </source>
</evidence>
<evidence type="ECO:0000256" key="2">
    <source>
        <dbReference type="ARBA" id="ARBA00022692"/>
    </source>
</evidence>
<comment type="caution">
    <text evidence="9">The sequence shown here is derived from an EMBL/GenBank/DDBJ whole genome shotgun (WGS) entry which is preliminary data.</text>
</comment>
<sequence length="367" mass="40620">MPGLHDPLVQLKITSATCSFFAFATTLYRLFIRRDRLWADDICVLFAGLALVIQVVAVFLHLPIPNDLPQSARISAYYLMAMAFYAVIWGSRLSILFSIVRVDPSEVRRRRFVYVAIAFGIAFFVLMAQLLWVCEPEPSWKDTANPQCKLTLQVAILQLVTDIIADSILLLSPLPLFRNLSDKPLRRKLTLIFSTCVVTTIISLVHAVLILKNGGVKVVLSALVEDTLSLIVANIPVVVTSLFNITATASDRPNRSTSIQFSTMPWIHGVSHTQNTFTTSTLFDETPLAPVNLQTQSRSRRSNGDPNDSGKFSKSWTDESVKAGSDGDIVLHPESADNVASPMSLLHQPRIVSFVNDSISDTTHHSK</sequence>
<evidence type="ECO:0000256" key="5">
    <source>
        <dbReference type="ARBA" id="ARBA00038359"/>
    </source>
</evidence>
<evidence type="ECO:0000256" key="7">
    <source>
        <dbReference type="SAM" id="Phobius"/>
    </source>
</evidence>
<dbReference type="OrthoDB" id="444631at2759"/>
<dbReference type="InterPro" id="IPR052337">
    <property type="entry name" value="SAT4-like"/>
</dbReference>
<evidence type="ECO:0000313" key="10">
    <source>
        <dbReference type="Proteomes" id="UP000636479"/>
    </source>
</evidence>
<feature type="compositionally biased region" description="Polar residues" evidence="6">
    <location>
        <begin position="304"/>
        <end position="315"/>
    </location>
</feature>
<dbReference type="RefSeq" id="XP_037222877.1">
    <property type="nucleotide sequence ID" value="XM_037359992.1"/>
</dbReference>
<dbReference type="PANTHER" id="PTHR33048:SF19">
    <property type="entry name" value="MEMBRANE PROTEIN PTH11-LIKE, PUTATIVE (AFU_ORTHOLOGUE AFUA_1G14080)-RELATED"/>
    <property type="match status" value="1"/>
</dbReference>
<dbReference type="GO" id="GO:0016020">
    <property type="term" value="C:membrane"/>
    <property type="evidence" value="ECO:0007669"/>
    <property type="project" value="UniProtKB-SubCell"/>
</dbReference>
<feature type="transmembrane region" description="Helical" evidence="7">
    <location>
        <begin position="12"/>
        <end position="31"/>
    </location>
</feature>
<keyword evidence="4 7" id="KW-0472">Membrane</keyword>
<feature type="transmembrane region" description="Helical" evidence="7">
    <location>
        <begin position="112"/>
        <end position="132"/>
    </location>
</feature>
<evidence type="ECO:0000256" key="3">
    <source>
        <dbReference type="ARBA" id="ARBA00022989"/>
    </source>
</evidence>
<keyword evidence="2 7" id="KW-0812">Transmembrane</keyword>
<dbReference type="InterPro" id="IPR049326">
    <property type="entry name" value="Rhodopsin_dom_fungi"/>
</dbReference>
<dbReference type="Proteomes" id="UP000636479">
    <property type="component" value="Unassembled WGS sequence"/>
</dbReference>
<dbReference type="AlphaFoldDB" id="A0A8H6T305"/>
<feature type="domain" description="Rhodopsin" evidence="8">
    <location>
        <begin position="28"/>
        <end position="238"/>
    </location>
</feature>
<feature type="transmembrane region" description="Helical" evidence="7">
    <location>
        <begin position="189"/>
        <end position="211"/>
    </location>
</feature>
<evidence type="ECO:0000313" key="9">
    <source>
        <dbReference type="EMBL" id="KAF7309427.1"/>
    </source>
</evidence>
<keyword evidence="10" id="KW-1185">Reference proteome</keyword>
<feature type="transmembrane region" description="Helical" evidence="7">
    <location>
        <begin position="231"/>
        <end position="249"/>
    </location>
</feature>
<proteinExistence type="inferred from homology"/>
<organism evidence="9 10">
    <name type="scientific">Mycena indigotica</name>
    <dbReference type="NCBI Taxonomy" id="2126181"/>
    <lineage>
        <taxon>Eukaryota</taxon>
        <taxon>Fungi</taxon>
        <taxon>Dikarya</taxon>
        <taxon>Basidiomycota</taxon>
        <taxon>Agaricomycotina</taxon>
        <taxon>Agaricomycetes</taxon>
        <taxon>Agaricomycetidae</taxon>
        <taxon>Agaricales</taxon>
        <taxon>Marasmiineae</taxon>
        <taxon>Mycenaceae</taxon>
        <taxon>Mycena</taxon>
    </lineage>
</organism>
<comment type="similarity">
    <text evidence="5">Belongs to the SAT4 family.</text>
</comment>
<feature type="transmembrane region" description="Helical" evidence="7">
    <location>
        <begin position="152"/>
        <end position="177"/>
    </location>
</feature>
<dbReference type="Pfam" id="PF20684">
    <property type="entry name" value="Fung_rhodopsin"/>
    <property type="match status" value="1"/>
</dbReference>
<accession>A0A8H6T305</accession>
<dbReference type="EMBL" id="JACAZF010000003">
    <property type="protein sequence ID" value="KAF7309427.1"/>
    <property type="molecule type" value="Genomic_DNA"/>
</dbReference>